<feature type="domain" description="TIR" evidence="21">
    <location>
        <begin position="1342"/>
        <end position="1497"/>
    </location>
</feature>
<dbReference type="FunFam" id="3.40.50.10140:FF:000002">
    <property type="entry name" value="Interleukin 1 receptor accessory protein"/>
    <property type="match status" value="2"/>
</dbReference>
<dbReference type="OrthoDB" id="6132459at2759"/>
<dbReference type="FunFam" id="2.60.40.10:FF:000284">
    <property type="entry name" value="interleukin-1 receptor accessory protein-like 1"/>
    <property type="match status" value="1"/>
</dbReference>
<dbReference type="GO" id="GO:0016787">
    <property type="term" value="F:hydrolase activity"/>
    <property type="evidence" value="ECO:0007669"/>
    <property type="project" value="UniProtKB-KW"/>
</dbReference>
<evidence type="ECO:0000256" key="2">
    <source>
        <dbReference type="ARBA" id="ARBA00004479"/>
    </source>
</evidence>
<dbReference type="InterPro" id="IPR036179">
    <property type="entry name" value="Ig-like_dom_sf"/>
</dbReference>
<keyword evidence="10" id="KW-0378">Hydrolase</keyword>
<evidence type="ECO:0000256" key="4">
    <source>
        <dbReference type="ARBA" id="ARBA00009752"/>
    </source>
</evidence>
<evidence type="ECO:0000256" key="1">
    <source>
        <dbReference type="ARBA" id="ARBA00004236"/>
    </source>
</evidence>
<feature type="domain" description="Ig-like" evidence="22">
    <location>
        <begin position="178"/>
        <end position="280"/>
    </location>
</feature>
<feature type="transmembrane region" description="Helical" evidence="20">
    <location>
        <begin position="1297"/>
        <end position="1320"/>
    </location>
</feature>
<evidence type="ECO:0000256" key="7">
    <source>
        <dbReference type="ARBA" id="ARBA00022692"/>
    </source>
</evidence>
<dbReference type="CDD" id="cd05757">
    <property type="entry name" value="Ig2_IL1R-like"/>
    <property type="match status" value="1"/>
</dbReference>
<dbReference type="GO" id="GO:0019966">
    <property type="term" value="F:interleukin-1 binding"/>
    <property type="evidence" value="ECO:0007669"/>
    <property type="project" value="TreeGrafter"/>
</dbReference>
<dbReference type="InterPro" id="IPR003598">
    <property type="entry name" value="Ig_sub2"/>
</dbReference>
<gene>
    <name evidence="23" type="ORF">J0S82_008378</name>
</gene>
<evidence type="ECO:0000256" key="12">
    <source>
        <dbReference type="ARBA" id="ARBA00023027"/>
    </source>
</evidence>
<dbReference type="Pfam" id="PF01582">
    <property type="entry name" value="TIR"/>
    <property type="match status" value="2"/>
</dbReference>
<dbReference type="Gene3D" id="3.40.50.10140">
    <property type="entry name" value="Toll/interleukin-1 receptor homology (TIR) domain"/>
    <property type="match status" value="2"/>
</dbReference>
<evidence type="ECO:0000259" key="22">
    <source>
        <dbReference type="PROSITE" id="PS50835"/>
    </source>
</evidence>
<keyword evidence="13 20" id="KW-0472">Membrane</keyword>
<comment type="caution">
    <text evidence="23">The sequence shown here is derived from an EMBL/GenBank/DDBJ whole genome shotgun (WGS) entry which is preliminary data.</text>
</comment>
<proteinExistence type="inferred from homology"/>
<feature type="domain" description="Ig-like" evidence="22">
    <location>
        <begin position="968"/>
        <end position="1063"/>
    </location>
</feature>
<feature type="domain" description="Ig-like" evidence="22">
    <location>
        <begin position="884"/>
        <end position="959"/>
    </location>
</feature>
<feature type="compositionally biased region" description="Basic and acidic residues" evidence="19">
    <location>
        <begin position="731"/>
        <end position="740"/>
    </location>
</feature>
<evidence type="ECO:0000256" key="9">
    <source>
        <dbReference type="ARBA" id="ARBA00022737"/>
    </source>
</evidence>
<keyword evidence="7 20" id="KW-0812">Transmembrane</keyword>
<sequence length="1521" mass="172848">MKNTITIIWYQNDSITPISTERNSRIHQYKDKLWFVPAKVEDSGHFYCAVRNSTYCIKNKLTTKFVKNEPHLCYNTQAVFPQKLPIGGDGTIVCPYLDLFKDENDEFPTIQWYKDCKSLLLDNINFSAKRNKLLIRNVTEGHQGNYTCHATYIHLGKQYHITRAIQFTTVEKNRLRRPVIISPANETLQVDLGSKLQLICNVTGHFSDHVYWKWNKSYIPEDDPVLVEDYKQIKHPLDKWKYTNIAMLNISEVESKFYLHPFICIAKNTKGRETAYVQLIHPAPDFQKHTIGILVMLTVVITCSVFIYKIFKVDIVLLYRDSCYDFLPPKASDGKTYDAYILYPKTLGEGPTSDSDIFVFKILPEVLEKQCGYKLFIYGRDDDVGEDIIEVTNENIKKSRRLIIILVRETLGFSWLASSSEEQIAMYNALIQDGIKVVLLELEKIQDYEKMPESIKYIKQKQGSICWSGDIRAESQSAKTRFWKNVRYHLPVRQQPPSFKHQLLSPGTRPDSKEELQREVHDSFQVTSSLCSLTHMTHRWPILHKALLLFDLTLATIPPPPSLVEGAKAQVILVAFCYSLSPLLPLCPAMGIPRPVSHNQELAQSSSLSASTLSSLQGACFLRKRLWARSLSQVSSQASEHWSGSLMDKSIGVGVQRVGKVSKGRDGKNVHHPGTRGRDCQAVQDFLGLSRGTWASSPGRPGLCQLWLGNSWPLPSEQVFFRFGLHSPARADRETKDRLPELSATRGWTRAEQGWDPGAAPAEDPDSPPPHPPRQHRTPTEPPCLVAEGDARGSLRRKRRRILVELTSPLQSDSSASSGPFKDSGGPSWKGKGVGGGGVGGPRKSSTKMQSLLVFGACSALSLVIRADSCNDVSMQNETPSVDQPFAFNCTYPPLTSGKVHVTWYKYPNRTPITKNTESRIHQYQNWILFLPLALGDSGIYQCVINDTDMCHSLHVNITALKKQWCDPSRKGQLDLSDEYRQILHVGKSDSLTCHLNFPKSLNLDSIKWYKDCKEIKGERFTSLRMKLSVNNVSVEDRGNYACLASLTHAGKQYSVLNSITVTITEKAVFGGRIPKIIYPKNNSIECWAWGVGPPQVVQQGCHKVCLQVHPDRLDEGAREKATCCFQTQKVFSSETFRHLKRHTKVQKKTWLIDIKQAHLDLKAVMDQFVGFSFTWTHMMRSIIQQATDAREVSAYNAAMKDRSTLIVDCNITDTKGNTNLRCWRVNNTLVDVYYSESKRIREGIENCTYFQDHNFYTVNITFLEVKMEDYGLPFTCHAGVSAAYFILKLPDPDFRAYLIGGLLILTGVIAIVMYIYNIFKIDIVLWYRSAFHSTGTTEDGKLYDAYVLYPRTQREIQSHDVDTLVLKILPEVLERQCGYKLFIFGRDEFPGQAVANVIDENIKLCRRLIIVLAPDLLSFDLLNNMSEEQIAVYNALIQDGIKVILIELQKIKDYTVMPQSIQYIRQKHGALQWSGDFTEQSQCAKTKFWKKVRYHMPPKRYSPSPPTQLLKHMPFDLTAG</sequence>
<reference evidence="23" key="1">
    <citation type="journal article" date="2021" name="Evol. Appl.">
        <title>The genome of the Pyrenean desman and the effects of bottlenecks and inbreeding on the genomic landscape of an endangered species.</title>
        <authorList>
            <person name="Escoda L."/>
            <person name="Castresana J."/>
        </authorList>
    </citation>
    <scope>NUCLEOTIDE SEQUENCE</scope>
    <source>
        <strain evidence="23">IBE-C5619</strain>
    </source>
</reference>
<evidence type="ECO:0000256" key="5">
    <source>
        <dbReference type="ARBA" id="ARBA00022475"/>
    </source>
</evidence>
<keyword evidence="8" id="KW-0732">Signal</keyword>
<dbReference type="SUPFAM" id="SSF48726">
    <property type="entry name" value="Immunoglobulin"/>
    <property type="match status" value="5"/>
</dbReference>
<dbReference type="InterPro" id="IPR004076">
    <property type="entry name" value="IL-1_rcpt_I-typ"/>
</dbReference>
<evidence type="ECO:0000313" key="23">
    <source>
        <dbReference type="EMBL" id="KAG8504856.1"/>
    </source>
</evidence>
<keyword evidence="12" id="KW-0520">NAD</keyword>
<dbReference type="InterPro" id="IPR035897">
    <property type="entry name" value="Toll_tir_struct_dom_sf"/>
</dbReference>
<dbReference type="FunFam" id="2.60.40.10:FF:000188">
    <property type="entry name" value="Interleukin-1 receptor accessory protein-like 1"/>
    <property type="match status" value="2"/>
</dbReference>
<dbReference type="GO" id="GO:0050727">
    <property type="term" value="P:regulation of inflammatory response"/>
    <property type="evidence" value="ECO:0007669"/>
    <property type="project" value="TreeGrafter"/>
</dbReference>
<feature type="domain" description="Ig-like" evidence="22">
    <location>
        <begin position="1"/>
        <end position="62"/>
    </location>
</feature>
<evidence type="ECO:0000256" key="13">
    <source>
        <dbReference type="ARBA" id="ARBA00023136"/>
    </source>
</evidence>
<dbReference type="InterPro" id="IPR000157">
    <property type="entry name" value="TIR_dom"/>
</dbReference>
<dbReference type="PANTHER" id="PTHR11890">
    <property type="entry name" value="INTERLEUKIN-1 RECEPTOR FAMILY MEMBER"/>
    <property type="match status" value="1"/>
</dbReference>
<dbReference type="InterPro" id="IPR004074">
    <property type="entry name" value="IL-1_rcpt_I/II-typ"/>
</dbReference>
<keyword evidence="18" id="KW-0393">Immunoglobulin domain</keyword>
<keyword evidence="14" id="KW-1015">Disulfide bond</keyword>
<evidence type="ECO:0000256" key="16">
    <source>
        <dbReference type="ARBA" id="ARBA00023180"/>
    </source>
</evidence>
<keyword evidence="11 20" id="KW-1133">Transmembrane helix</keyword>
<name>A0A8J5ZPF8_GALPY</name>
<feature type="compositionally biased region" description="Gly residues" evidence="19">
    <location>
        <begin position="832"/>
        <end position="841"/>
    </location>
</feature>
<dbReference type="SMART" id="SM00255">
    <property type="entry name" value="TIR"/>
    <property type="match status" value="2"/>
</dbReference>
<dbReference type="GO" id="GO:0005886">
    <property type="term" value="C:plasma membrane"/>
    <property type="evidence" value="ECO:0007669"/>
    <property type="project" value="UniProtKB-SubCell"/>
</dbReference>
<keyword evidence="17" id="KW-0395">Inflammatory response</keyword>
<dbReference type="Proteomes" id="UP000700334">
    <property type="component" value="Unassembled WGS sequence"/>
</dbReference>
<keyword evidence="15 23" id="KW-0675">Receptor</keyword>
<evidence type="ECO:0000256" key="6">
    <source>
        <dbReference type="ARBA" id="ARBA00022525"/>
    </source>
</evidence>
<keyword evidence="16" id="KW-0325">Glycoprotein</keyword>
<dbReference type="GO" id="GO:0005576">
    <property type="term" value="C:extracellular region"/>
    <property type="evidence" value="ECO:0007669"/>
    <property type="project" value="UniProtKB-SubCell"/>
</dbReference>
<evidence type="ECO:0000313" key="24">
    <source>
        <dbReference type="Proteomes" id="UP000700334"/>
    </source>
</evidence>
<dbReference type="SUPFAM" id="SSF52200">
    <property type="entry name" value="Toll/Interleukin receptor TIR domain"/>
    <property type="match status" value="2"/>
</dbReference>
<evidence type="ECO:0000256" key="20">
    <source>
        <dbReference type="SAM" id="Phobius"/>
    </source>
</evidence>
<dbReference type="PRINTS" id="PR01538">
    <property type="entry name" value="INTRLEUKN1R1"/>
</dbReference>
<evidence type="ECO:0000256" key="8">
    <source>
        <dbReference type="ARBA" id="ARBA00022729"/>
    </source>
</evidence>
<evidence type="ECO:0000256" key="18">
    <source>
        <dbReference type="ARBA" id="ARBA00023319"/>
    </source>
</evidence>
<dbReference type="PRINTS" id="PR01537">
    <property type="entry name" value="INTRLKN1R1F"/>
</dbReference>
<organism evidence="23 24">
    <name type="scientific">Galemys pyrenaicus</name>
    <name type="common">Iberian desman</name>
    <name type="synonym">Pyrenean desman</name>
    <dbReference type="NCBI Taxonomy" id="202257"/>
    <lineage>
        <taxon>Eukaryota</taxon>
        <taxon>Metazoa</taxon>
        <taxon>Chordata</taxon>
        <taxon>Craniata</taxon>
        <taxon>Vertebrata</taxon>
        <taxon>Euteleostomi</taxon>
        <taxon>Mammalia</taxon>
        <taxon>Eutheria</taxon>
        <taxon>Laurasiatheria</taxon>
        <taxon>Eulipotyphla</taxon>
        <taxon>Talpidae</taxon>
        <taxon>Galemys</taxon>
    </lineage>
</organism>
<dbReference type="Pfam" id="PF13895">
    <property type="entry name" value="Ig_2"/>
    <property type="match status" value="2"/>
</dbReference>
<dbReference type="PANTHER" id="PTHR11890:SF26">
    <property type="entry name" value="INTERLEUKIN-1 RECEPTOR TYPE 1"/>
    <property type="match status" value="1"/>
</dbReference>
<comment type="similarity">
    <text evidence="4">Belongs to the interleukin-1 receptor family.</text>
</comment>
<dbReference type="InterPro" id="IPR003599">
    <property type="entry name" value="Ig_sub"/>
</dbReference>
<feature type="region of interest" description="Disordered" evidence="19">
    <location>
        <begin position="806"/>
        <end position="843"/>
    </location>
</feature>
<dbReference type="Gene3D" id="2.60.40.10">
    <property type="entry name" value="Immunoglobulins"/>
    <property type="match status" value="6"/>
</dbReference>
<evidence type="ECO:0000256" key="19">
    <source>
        <dbReference type="SAM" id="MobiDB-lite"/>
    </source>
</evidence>
<feature type="domain" description="TIR" evidence="21">
    <location>
        <begin position="335"/>
        <end position="490"/>
    </location>
</feature>
<dbReference type="InterPro" id="IPR007110">
    <property type="entry name" value="Ig-like_dom"/>
</dbReference>
<accession>A0A8J5ZPF8</accession>
<dbReference type="SMART" id="SM00409">
    <property type="entry name" value="IG"/>
    <property type="match status" value="4"/>
</dbReference>
<dbReference type="PROSITE" id="PS50835">
    <property type="entry name" value="IG_LIKE"/>
    <property type="match status" value="5"/>
</dbReference>
<evidence type="ECO:0000256" key="15">
    <source>
        <dbReference type="ARBA" id="ARBA00023170"/>
    </source>
</evidence>
<evidence type="ECO:0000256" key="14">
    <source>
        <dbReference type="ARBA" id="ARBA00023157"/>
    </source>
</evidence>
<feature type="compositionally biased region" description="Polar residues" evidence="19">
    <location>
        <begin position="808"/>
        <end position="818"/>
    </location>
</feature>
<dbReference type="PROSITE" id="PS50104">
    <property type="entry name" value="TIR"/>
    <property type="match status" value="2"/>
</dbReference>
<dbReference type="FunFam" id="2.60.40.10:FF:001302">
    <property type="entry name" value="Interleukin 1 receptor like 2"/>
    <property type="match status" value="1"/>
</dbReference>
<evidence type="ECO:0000256" key="17">
    <source>
        <dbReference type="ARBA" id="ARBA00023198"/>
    </source>
</evidence>
<evidence type="ECO:0000256" key="3">
    <source>
        <dbReference type="ARBA" id="ARBA00004613"/>
    </source>
</evidence>
<dbReference type="SMART" id="SM00408">
    <property type="entry name" value="IGc2"/>
    <property type="match status" value="3"/>
</dbReference>
<dbReference type="InterPro" id="IPR013783">
    <property type="entry name" value="Ig-like_fold"/>
</dbReference>
<dbReference type="InterPro" id="IPR015621">
    <property type="entry name" value="IL-1_rcpt_fam"/>
</dbReference>
<evidence type="ECO:0000259" key="21">
    <source>
        <dbReference type="PROSITE" id="PS50104"/>
    </source>
</evidence>
<dbReference type="GO" id="GO:0004909">
    <property type="term" value="F:interleukin-1, type I, activating receptor activity"/>
    <property type="evidence" value="ECO:0007669"/>
    <property type="project" value="InterPro"/>
</dbReference>
<feature type="region of interest" description="Disordered" evidence="19">
    <location>
        <begin position="731"/>
        <end position="792"/>
    </location>
</feature>
<evidence type="ECO:0000256" key="10">
    <source>
        <dbReference type="ARBA" id="ARBA00022801"/>
    </source>
</evidence>
<comment type="subcellular location">
    <subcellularLocation>
        <location evidence="1">Cell membrane</location>
    </subcellularLocation>
    <subcellularLocation>
        <location evidence="2">Membrane</location>
        <topology evidence="2">Single-pass type I membrane protein</topology>
    </subcellularLocation>
    <subcellularLocation>
        <location evidence="3">Secreted</location>
    </subcellularLocation>
</comment>
<keyword evidence="5" id="KW-1003">Cell membrane</keyword>
<evidence type="ECO:0000256" key="11">
    <source>
        <dbReference type="ARBA" id="ARBA00022989"/>
    </source>
</evidence>
<feature type="domain" description="Ig-like" evidence="22">
    <location>
        <begin position="70"/>
        <end position="168"/>
    </location>
</feature>
<dbReference type="EMBL" id="JAGFMF010012281">
    <property type="protein sequence ID" value="KAG8504856.1"/>
    <property type="molecule type" value="Genomic_DNA"/>
</dbReference>
<keyword evidence="9" id="KW-0677">Repeat</keyword>
<dbReference type="GO" id="GO:0006954">
    <property type="term" value="P:inflammatory response"/>
    <property type="evidence" value="ECO:0007669"/>
    <property type="project" value="UniProtKB-KW"/>
</dbReference>
<keyword evidence="6" id="KW-0964">Secreted</keyword>
<protein>
    <submittedName>
        <fullName evidence="23">Interleukin-1 receptor type 1</fullName>
    </submittedName>
</protein>
<keyword evidence="24" id="KW-1185">Reference proteome</keyword>
<dbReference type="PRINTS" id="PR01536">
    <property type="entry name" value="INTRLKN1R12F"/>
</dbReference>